<dbReference type="PANTHER" id="PTHR45901:SF3">
    <property type="entry name" value="LIPOXYGENASE HOMOLOGY DOMAIN-CONTAINING PROTEIN 1"/>
    <property type="match status" value="1"/>
</dbReference>
<dbReference type="Proteomes" id="UP000676336">
    <property type="component" value="Unassembled WGS sequence"/>
</dbReference>
<proteinExistence type="predicted"/>
<dbReference type="EMBL" id="CAJOBI010152326">
    <property type="protein sequence ID" value="CAF4816082.1"/>
    <property type="molecule type" value="Genomic_DNA"/>
</dbReference>
<dbReference type="Gene3D" id="2.40.180.10">
    <property type="entry name" value="Catalase core domain"/>
    <property type="match status" value="1"/>
</dbReference>
<dbReference type="InterPro" id="IPR036392">
    <property type="entry name" value="PLAT/LH2_dom_sf"/>
</dbReference>
<evidence type="ECO:0000313" key="4">
    <source>
        <dbReference type="EMBL" id="CAF4952516.1"/>
    </source>
</evidence>
<sequence>ANVYIIIFGENNDTGKVPLAISKTHKDPFERGHTDLFEIEAMDIGEPKKIKYR</sequence>
<comment type="caution">
    <text evidence="3">The sequence shown here is derived from an EMBL/GenBank/DDBJ whole genome shotgun (WGS) entry which is preliminary data.</text>
</comment>
<organism evidence="3 5">
    <name type="scientific">Rotaria magnacalcarata</name>
    <dbReference type="NCBI Taxonomy" id="392030"/>
    <lineage>
        <taxon>Eukaryota</taxon>
        <taxon>Metazoa</taxon>
        <taxon>Spiralia</taxon>
        <taxon>Gnathifera</taxon>
        <taxon>Rotifera</taxon>
        <taxon>Eurotatoria</taxon>
        <taxon>Bdelloidea</taxon>
        <taxon>Philodinida</taxon>
        <taxon>Philodinidae</taxon>
        <taxon>Rotaria</taxon>
    </lineage>
</organism>
<evidence type="ECO:0000313" key="5">
    <source>
        <dbReference type="Proteomes" id="UP000676336"/>
    </source>
</evidence>
<dbReference type="PROSITE" id="PS50095">
    <property type="entry name" value="PLAT"/>
    <property type="match status" value="1"/>
</dbReference>
<dbReference type="InterPro" id="IPR052970">
    <property type="entry name" value="Inner_ear_hair_cell_LOXHD"/>
</dbReference>
<protein>
    <recommendedName>
        <fullName evidence="2">PLAT domain-containing protein</fullName>
    </recommendedName>
</protein>
<feature type="domain" description="PLAT" evidence="2">
    <location>
        <begin position="1"/>
        <end position="53"/>
    </location>
</feature>
<dbReference type="PANTHER" id="PTHR45901">
    <property type="entry name" value="PROTEIN CBG12474"/>
    <property type="match status" value="1"/>
</dbReference>
<dbReference type="InterPro" id="IPR001024">
    <property type="entry name" value="PLAT/LH2_dom"/>
</dbReference>
<name>A0A8S3BGA5_9BILA</name>
<evidence type="ECO:0000313" key="3">
    <source>
        <dbReference type="EMBL" id="CAF4816082.1"/>
    </source>
</evidence>
<feature type="non-terminal residue" evidence="3">
    <location>
        <position position="1"/>
    </location>
</feature>
<gene>
    <name evidence="3" type="ORF">SMN809_LOCUS47816</name>
    <name evidence="4" type="ORF">SMN809_LOCUS54192</name>
</gene>
<dbReference type="AlphaFoldDB" id="A0A8S3BGA5"/>
<reference evidence="3" key="1">
    <citation type="submission" date="2021-02" db="EMBL/GenBank/DDBJ databases">
        <authorList>
            <person name="Nowell W R."/>
        </authorList>
    </citation>
    <scope>NUCLEOTIDE SEQUENCE</scope>
</reference>
<evidence type="ECO:0000259" key="2">
    <source>
        <dbReference type="PROSITE" id="PS50095"/>
    </source>
</evidence>
<dbReference type="SUPFAM" id="SSF49723">
    <property type="entry name" value="Lipase/lipooxygenase domain (PLAT/LH2 domain)"/>
    <property type="match status" value="1"/>
</dbReference>
<accession>A0A8S3BGA5</accession>
<evidence type="ECO:0000256" key="1">
    <source>
        <dbReference type="PROSITE-ProRule" id="PRU00152"/>
    </source>
</evidence>
<dbReference type="EMBL" id="CAJOBI010188315">
    <property type="protein sequence ID" value="CAF4952516.1"/>
    <property type="molecule type" value="Genomic_DNA"/>
</dbReference>
<comment type="caution">
    <text evidence="1">Lacks conserved residue(s) required for the propagation of feature annotation.</text>
</comment>